<keyword evidence="2" id="KW-0808">Transferase</keyword>
<keyword evidence="3" id="KW-1185">Reference proteome</keyword>
<dbReference type="SUPFAM" id="SSF56436">
    <property type="entry name" value="C-type lectin-like"/>
    <property type="match status" value="1"/>
</dbReference>
<dbReference type="STRING" id="1921803.NIES593_03865"/>
<evidence type="ECO:0000259" key="1">
    <source>
        <dbReference type="Pfam" id="PF03781"/>
    </source>
</evidence>
<dbReference type="PANTHER" id="PTHR23150">
    <property type="entry name" value="SULFATASE MODIFYING FACTOR 1, 2"/>
    <property type="match status" value="1"/>
</dbReference>
<reference evidence="2 3" key="1">
    <citation type="submission" date="2016-11" db="EMBL/GenBank/DDBJ databases">
        <title>Draft Genome Sequences of Nine Cyanobacterial Strains from Diverse Habitats.</title>
        <authorList>
            <person name="Zhu T."/>
            <person name="Hou S."/>
            <person name="Lu X."/>
            <person name="Hess W.R."/>
        </authorList>
    </citation>
    <scope>NUCLEOTIDE SEQUENCE [LARGE SCALE GENOMIC DNA]</scope>
    <source>
        <strain evidence="2 3">NIES-593</strain>
    </source>
</reference>
<keyword evidence="2" id="KW-0723">Serine/threonine-protein kinase</keyword>
<evidence type="ECO:0000313" key="3">
    <source>
        <dbReference type="Proteomes" id="UP000186868"/>
    </source>
</evidence>
<name>A0A1U7HRJ7_9CYAN</name>
<dbReference type="Proteomes" id="UP000186868">
    <property type="component" value="Unassembled WGS sequence"/>
</dbReference>
<dbReference type="EMBL" id="MRCB01000002">
    <property type="protein sequence ID" value="OKH26216.1"/>
    <property type="molecule type" value="Genomic_DNA"/>
</dbReference>
<dbReference type="GO" id="GO:0004674">
    <property type="term" value="F:protein serine/threonine kinase activity"/>
    <property type="evidence" value="ECO:0007669"/>
    <property type="project" value="UniProtKB-KW"/>
</dbReference>
<proteinExistence type="predicted"/>
<dbReference type="AlphaFoldDB" id="A0A1U7HRJ7"/>
<dbReference type="InterPro" id="IPR016187">
    <property type="entry name" value="CTDL_fold"/>
</dbReference>
<evidence type="ECO:0000313" key="2">
    <source>
        <dbReference type="EMBL" id="OKH26216.1"/>
    </source>
</evidence>
<accession>A0A1U7HRJ7</accession>
<dbReference type="Pfam" id="PF03781">
    <property type="entry name" value="FGE-sulfatase"/>
    <property type="match status" value="1"/>
</dbReference>
<organism evidence="2 3">
    <name type="scientific">Hydrococcus rivularis NIES-593</name>
    <dbReference type="NCBI Taxonomy" id="1921803"/>
    <lineage>
        <taxon>Bacteria</taxon>
        <taxon>Bacillati</taxon>
        <taxon>Cyanobacteriota</taxon>
        <taxon>Cyanophyceae</taxon>
        <taxon>Pleurocapsales</taxon>
        <taxon>Hydrococcaceae</taxon>
        <taxon>Hydrococcus</taxon>
    </lineage>
</organism>
<protein>
    <submittedName>
        <fullName evidence="2">Serine/threonine protein kinase</fullName>
    </submittedName>
</protein>
<gene>
    <name evidence="2" type="ORF">NIES593_03865</name>
</gene>
<dbReference type="GO" id="GO:0120147">
    <property type="term" value="F:formylglycine-generating oxidase activity"/>
    <property type="evidence" value="ECO:0007669"/>
    <property type="project" value="TreeGrafter"/>
</dbReference>
<dbReference type="InterPro" id="IPR042095">
    <property type="entry name" value="SUMF_sf"/>
</dbReference>
<dbReference type="OrthoDB" id="9768004at2"/>
<dbReference type="RefSeq" id="WP_073598322.1">
    <property type="nucleotide sequence ID" value="NZ_MRCB01000002.1"/>
</dbReference>
<dbReference type="InterPro" id="IPR005532">
    <property type="entry name" value="SUMF_dom"/>
</dbReference>
<sequence length="367" mass="41278">MGNIQVSARIPANLYEKLVIEAQTLKVSKSELLLTALAQYFNNTQDIPLNLKLAQLEKRVAALEAQSREARSLASPRETTGAASIIALPPLQTYQFELVSVDIKGEICQRTPATAQYFSENLGNGISLAMLSIRGGTFLMGSRETEKGSREWEKPQHQVALNDYFMSQFPIAQVQWRAVANLPKVRRSLNPDPSYFKGDDRPVERVSWYDAIEFCDRLSSLTGRSYRLPSEAEWEYACRGGTTTPFYFGETSAGGLVNYMSRRIYRQESPQLDRQETTPVGSFPPNAFGLYDMHGNVWEWCSDRWHDNYEGAPVDGSAWLSESEDAYRLLRGGSWDFYPECCRSASRFSCPPTAASINQIGVRVVCI</sequence>
<feature type="domain" description="Sulfatase-modifying factor enzyme-like" evidence="1">
    <location>
        <begin position="129"/>
        <end position="365"/>
    </location>
</feature>
<dbReference type="InterPro" id="IPR051043">
    <property type="entry name" value="Sulfatase_Mod_Factor_Kinase"/>
</dbReference>
<keyword evidence="2" id="KW-0418">Kinase</keyword>
<dbReference type="Gene3D" id="3.90.1580.10">
    <property type="entry name" value="paralog of FGE (formylglycine-generating enzyme)"/>
    <property type="match status" value="1"/>
</dbReference>
<comment type="caution">
    <text evidence="2">The sequence shown here is derived from an EMBL/GenBank/DDBJ whole genome shotgun (WGS) entry which is preliminary data.</text>
</comment>
<dbReference type="PANTHER" id="PTHR23150:SF19">
    <property type="entry name" value="FORMYLGLYCINE-GENERATING ENZYME"/>
    <property type="match status" value="1"/>
</dbReference>